<name>A0A084IFY3_SALHC</name>
<reference evidence="3 4" key="1">
    <citation type="submission" date="2013-03" db="EMBL/GenBank/DDBJ databases">
        <title>Salinisphaera hydrothermalis C41B8 Genome Sequencing.</title>
        <authorList>
            <person name="Li C."/>
            <person name="Lai Q."/>
            <person name="Shao Z."/>
        </authorList>
    </citation>
    <scope>NUCLEOTIDE SEQUENCE [LARGE SCALE GENOMIC DNA]</scope>
    <source>
        <strain evidence="3 4">C41B8</strain>
    </source>
</reference>
<dbReference type="GO" id="GO:0003995">
    <property type="term" value="F:acyl-CoA dehydrogenase activity"/>
    <property type="evidence" value="ECO:0007669"/>
    <property type="project" value="InterPro"/>
</dbReference>
<proteinExistence type="predicted"/>
<dbReference type="PANTHER" id="PTHR42707:SF3">
    <property type="entry name" value="ACYL-COA DEHYDROGENASE AIDB-RELATED"/>
    <property type="match status" value="1"/>
</dbReference>
<dbReference type="AlphaFoldDB" id="A0A084IFY3"/>
<sequence>MGTRSLPSAEIEFDGVQAHLIGHSGDGLQMIMSMINLGRFECVMAAAALMRVALVQAIHHTRHRHVLGKRLCDQPVMESVLADLALESEAATTLMLHIAQTFDDKNHALARLLTALAKFWICKRAPGQINEALECLGGNGYVEEALLARYYRDAPLNAIWEGPGNVAALDVVRCLKSDPYFGDTFMAQSRAVHGLDRTLDQAFDDIHFAISAIQSGSALPMQPRLLAERMTVAYQAAL</sequence>
<comment type="caution">
    <text evidence="3">The sequence shown here is derived from an EMBL/GenBank/DDBJ whole genome shotgun (WGS) entry which is preliminary data.</text>
</comment>
<dbReference type="Pfam" id="PF00441">
    <property type="entry name" value="Acyl-CoA_dh_1"/>
    <property type="match status" value="1"/>
</dbReference>
<gene>
    <name evidence="3" type="ORF">C41B8_19091</name>
</gene>
<dbReference type="InterPro" id="IPR006089">
    <property type="entry name" value="Acyl-CoA_DH_CS"/>
</dbReference>
<organism evidence="3 4">
    <name type="scientific">Salinisphaera hydrothermalis (strain C41B8)</name>
    <dbReference type="NCBI Taxonomy" id="1304275"/>
    <lineage>
        <taxon>Bacteria</taxon>
        <taxon>Pseudomonadati</taxon>
        <taxon>Pseudomonadota</taxon>
        <taxon>Gammaproteobacteria</taxon>
        <taxon>Salinisphaerales</taxon>
        <taxon>Salinisphaeraceae</taxon>
        <taxon>Salinisphaera</taxon>
    </lineage>
</organism>
<dbReference type="PROSITE" id="PS00073">
    <property type="entry name" value="ACYL_COA_DH_2"/>
    <property type="match status" value="1"/>
</dbReference>
<dbReference type="Proteomes" id="UP000028302">
    <property type="component" value="Unassembled WGS sequence"/>
</dbReference>
<evidence type="ECO:0000313" key="4">
    <source>
        <dbReference type="Proteomes" id="UP000028302"/>
    </source>
</evidence>
<dbReference type="InterPro" id="IPR052904">
    <property type="entry name" value="Acyl-CoA_dehydrogenase-like"/>
</dbReference>
<evidence type="ECO:0000259" key="2">
    <source>
        <dbReference type="Pfam" id="PF00441"/>
    </source>
</evidence>
<keyword evidence="4" id="KW-1185">Reference proteome</keyword>
<accession>A0A084IFY3</accession>
<dbReference type="STRING" id="1304275.C41B8_19091"/>
<dbReference type="InterPro" id="IPR036250">
    <property type="entry name" value="AcylCo_DH-like_C"/>
</dbReference>
<protein>
    <submittedName>
        <fullName evidence="3">Putative acyl-CoA dehydrogenase</fullName>
    </submittedName>
</protein>
<dbReference type="EMBL" id="APNK01000079">
    <property type="protein sequence ID" value="KEZ75617.1"/>
    <property type="molecule type" value="Genomic_DNA"/>
</dbReference>
<dbReference type="eggNOG" id="COG1960">
    <property type="taxonomic scope" value="Bacteria"/>
</dbReference>
<dbReference type="InterPro" id="IPR009075">
    <property type="entry name" value="AcylCo_DH/oxidase_C"/>
</dbReference>
<dbReference type="PANTHER" id="PTHR42707">
    <property type="entry name" value="ACYL-COA DEHYDROGENASE"/>
    <property type="match status" value="1"/>
</dbReference>
<feature type="non-terminal residue" evidence="3">
    <location>
        <position position="238"/>
    </location>
</feature>
<dbReference type="Gene3D" id="1.20.140.10">
    <property type="entry name" value="Butyryl-CoA Dehydrogenase, subunit A, domain 3"/>
    <property type="match status" value="1"/>
</dbReference>
<feature type="domain" description="Acyl-CoA dehydrogenase/oxidase C-terminal" evidence="2">
    <location>
        <begin position="25"/>
        <end position="173"/>
    </location>
</feature>
<evidence type="ECO:0000256" key="1">
    <source>
        <dbReference type="ARBA" id="ARBA00022630"/>
    </source>
</evidence>
<evidence type="ECO:0000313" key="3">
    <source>
        <dbReference type="EMBL" id="KEZ75617.1"/>
    </source>
</evidence>
<keyword evidence="1" id="KW-0285">Flavoprotein</keyword>
<dbReference type="SUPFAM" id="SSF47203">
    <property type="entry name" value="Acyl-CoA dehydrogenase C-terminal domain-like"/>
    <property type="match status" value="1"/>
</dbReference>